<name>A0A7N1A0U6_KALFE</name>
<dbReference type="GO" id="GO:0005802">
    <property type="term" value="C:trans-Golgi network"/>
    <property type="evidence" value="ECO:0007669"/>
    <property type="project" value="EnsemblPlants"/>
</dbReference>
<feature type="region of interest" description="Disordered" evidence="1">
    <location>
        <begin position="9"/>
        <end position="37"/>
    </location>
</feature>
<dbReference type="GO" id="GO:0016192">
    <property type="term" value="P:vesicle-mediated transport"/>
    <property type="evidence" value="ECO:0007669"/>
    <property type="project" value="EnsemblPlants"/>
</dbReference>
<dbReference type="PANTHER" id="PTHR36034">
    <property type="entry name" value="EXPRESSED PROTEIN"/>
    <property type="match status" value="1"/>
</dbReference>
<evidence type="ECO:0000313" key="3">
    <source>
        <dbReference type="Proteomes" id="UP000594263"/>
    </source>
</evidence>
<keyword evidence="3" id="KW-1185">Reference proteome</keyword>
<dbReference type="EnsemblPlants" id="Kaladp0058s0465.1.v1.1">
    <property type="protein sequence ID" value="Kaladp0058s0465.1.v1.1"/>
    <property type="gene ID" value="Kaladp0058s0465.v1.1"/>
</dbReference>
<dbReference type="GO" id="GO:0009504">
    <property type="term" value="C:cell plate"/>
    <property type="evidence" value="ECO:0007669"/>
    <property type="project" value="EnsemblPlants"/>
</dbReference>
<organism evidence="2 3">
    <name type="scientific">Kalanchoe fedtschenkoi</name>
    <name type="common">Lavender scallops</name>
    <name type="synonym">South American air plant</name>
    <dbReference type="NCBI Taxonomy" id="63787"/>
    <lineage>
        <taxon>Eukaryota</taxon>
        <taxon>Viridiplantae</taxon>
        <taxon>Streptophyta</taxon>
        <taxon>Embryophyta</taxon>
        <taxon>Tracheophyta</taxon>
        <taxon>Spermatophyta</taxon>
        <taxon>Magnoliopsida</taxon>
        <taxon>eudicotyledons</taxon>
        <taxon>Gunneridae</taxon>
        <taxon>Pentapetalae</taxon>
        <taxon>Saxifragales</taxon>
        <taxon>Crassulaceae</taxon>
        <taxon>Kalanchoe</taxon>
    </lineage>
</organism>
<dbReference type="AlphaFoldDB" id="A0A7N1A0U6"/>
<dbReference type="Proteomes" id="UP000594263">
    <property type="component" value="Unplaced"/>
</dbReference>
<evidence type="ECO:0000313" key="2">
    <source>
        <dbReference type="EnsemblPlants" id="Kaladp0058s0465.1.v1.1"/>
    </source>
</evidence>
<dbReference type="Gramene" id="Kaladp0058s0465.1.v1.1">
    <property type="protein sequence ID" value="Kaladp0058s0465.1.v1.1"/>
    <property type="gene ID" value="Kaladp0058s0465.v1.1"/>
</dbReference>
<accession>A0A7N1A0U6</accession>
<sequence>MNFLLRSTHVTAADLPPSPGNDLPLNATHPPRPKSTLEGLISEDPYLNYSTSEAATESSVQYNHAAAGKDEPAISQNYIDVTEELGSIAIPISKLPHDWKDAPNISSFQALDRSFVFPGEQIHVLACLSCKKEDTEIITPFKVAAVMTKNGMRQPSKKQDGHAGSDSNDESTETSPQAHAIDYNGETVTNNTHDKKEDISTSESLLRMEDHKKQTEMLLQTFKNSHFFVRIEESDVPLWSKSSSHAPPSKSTEMPVRNVNLSSLNAVIDRGNFNANVSGGAARDIVECFSLPNGDIVVLLQVNIGVEILKDPVLEILQFEKYQDKDSSYPYPSNINSNVDPCGELLKWLLPLDNVILPPSRSLSPPPPFSSTSGSGSASLKSTFSASFGHFRSYSMSSLPPNTTPPILPAKTPSSKPDFNLEDWDSFSSNNITKGQKVGKENLLSFRGVSLEPERFSVSCGLEGIYIPGRRWRKKLEIVQPVEIYSFAADCNTDDLLCVQIKNVAPSHIPDVIIYVDAITVVYEEASTSGPPLSVPIACVEAGSDHSLPNLALRRGEIHSFILKPATSASKIFKSQIHSSFQSPHSLAGNATSNIRLPSKILDWKKRSSAADQYSLMVSCRCNYTESRLFFKQITPWRPRVSRDLMISVASEISKRSIGFSGGKVSQLPVQVLTLQASNYTSEDLTLTVLAPASFTSPPSVVSLNSSPTSPISPFVGFAGKVSEERRGIFDQRSSSMPVELDVQKLYVDKQPQAASNNEQVPAFSDVIPSTSLSCSHLWLQSRVPLGCVPSHTMATIKLELLPLTDGIITLDTLQIDVKEKGITYIPECSLKINATSSISSGIM</sequence>
<feature type="region of interest" description="Disordered" evidence="1">
    <location>
        <begin position="150"/>
        <end position="203"/>
    </location>
</feature>
<evidence type="ECO:0000256" key="1">
    <source>
        <dbReference type="SAM" id="MobiDB-lite"/>
    </source>
</evidence>
<reference evidence="2" key="1">
    <citation type="submission" date="2021-01" db="UniProtKB">
        <authorList>
            <consortium name="EnsemblPlants"/>
        </authorList>
    </citation>
    <scope>IDENTIFICATION</scope>
</reference>
<dbReference type="GO" id="GO:1990071">
    <property type="term" value="C:TRAPPII protein complex"/>
    <property type="evidence" value="ECO:0007669"/>
    <property type="project" value="EnsemblPlants"/>
</dbReference>
<protein>
    <submittedName>
        <fullName evidence="2">Uncharacterized protein</fullName>
    </submittedName>
</protein>
<dbReference type="OMA" id="HRRQTEM"/>
<dbReference type="EnsemblPlants" id="Kaladp0058s0465.2.v1.1">
    <property type="protein sequence ID" value="Kaladp0058s0465.2.v1.1"/>
    <property type="gene ID" value="Kaladp0058s0465.v1.1"/>
</dbReference>
<dbReference type="PANTHER" id="PTHR36034:SF2">
    <property type="entry name" value="EXPRESSED PROTEIN"/>
    <property type="match status" value="1"/>
</dbReference>
<dbReference type="Gramene" id="Kaladp0058s0465.2.v1.1">
    <property type="protein sequence ID" value="Kaladp0058s0465.2.v1.1"/>
    <property type="gene ID" value="Kaladp0058s0465.v1.1"/>
</dbReference>
<proteinExistence type="predicted"/>